<dbReference type="CDD" id="cd16442">
    <property type="entry name" value="BPL"/>
    <property type="match status" value="1"/>
</dbReference>
<dbReference type="GO" id="GO:0016740">
    <property type="term" value="F:transferase activity"/>
    <property type="evidence" value="ECO:0007669"/>
    <property type="project" value="UniProtKB-ARBA"/>
</dbReference>
<feature type="domain" description="BPL/LPL catalytic" evidence="6">
    <location>
        <begin position="67"/>
        <end position="253"/>
    </location>
</feature>
<comment type="catalytic activity">
    <reaction evidence="5">
        <text>biotin + L-lysyl-[protein] + ATP = N(6)-biotinyl-L-lysyl-[protein] + AMP + diphosphate + H(+)</text>
        <dbReference type="Rhea" id="RHEA:11756"/>
        <dbReference type="Rhea" id="RHEA-COMP:9752"/>
        <dbReference type="Rhea" id="RHEA-COMP:10505"/>
        <dbReference type="ChEBI" id="CHEBI:15378"/>
        <dbReference type="ChEBI" id="CHEBI:29969"/>
        <dbReference type="ChEBI" id="CHEBI:30616"/>
        <dbReference type="ChEBI" id="CHEBI:33019"/>
        <dbReference type="ChEBI" id="CHEBI:57586"/>
        <dbReference type="ChEBI" id="CHEBI:83144"/>
        <dbReference type="ChEBI" id="CHEBI:456215"/>
        <dbReference type="EC" id="6.3.4.15"/>
    </reaction>
</comment>
<dbReference type="Gene3D" id="1.10.10.10">
    <property type="entry name" value="Winged helix-like DNA-binding domain superfamily/Winged helix DNA-binding domain"/>
    <property type="match status" value="1"/>
</dbReference>
<comment type="caution">
    <text evidence="5">Lacks conserved residue(s) required for the propagation of feature annotation.</text>
</comment>
<dbReference type="NCBIfam" id="TIGR00121">
    <property type="entry name" value="birA_ligase"/>
    <property type="match status" value="1"/>
</dbReference>
<keyword evidence="5" id="KW-0805">Transcription regulation</keyword>
<dbReference type="InterPro" id="IPR036390">
    <property type="entry name" value="WH_DNA-bd_sf"/>
</dbReference>
<feature type="binding site" evidence="5">
    <location>
        <position position="183"/>
    </location>
    <ligand>
        <name>biotin</name>
        <dbReference type="ChEBI" id="CHEBI:57586"/>
    </ligand>
</feature>
<dbReference type="Proteomes" id="UP000243406">
    <property type="component" value="Unassembled WGS sequence"/>
</dbReference>
<dbReference type="OrthoDB" id="9807064at2"/>
<keyword evidence="5" id="KW-0678">Repressor</keyword>
<dbReference type="PROSITE" id="PS51733">
    <property type="entry name" value="BPL_LPL_CATALYTIC"/>
    <property type="match status" value="1"/>
</dbReference>
<dbReference type="InterPro" id="IPR030855">
    <property type="entry name" value="Bifunct_BirA"/>
</dbReference>
<dbReference type="PROSITE" id="PS00519">
    <property type="entry name" value="HTH_ASNC_1"/>
    <property type="match status" value="1"/>
</dbReference>
<dbReference type="SUPFAM" id="SSF55681">
    <property type="entry name" value="Class II aaRS and biotin synthetases"/>
    <property type="match status" value="1"/>
</dbReference>
<evidence type="ECO:0000259" key="6">
    <source>
        <dbReference type="PROSITE" id="PS51733"/>
    </source>
</evidence>
<evidence type="ECO:0000313" key="8">
    <source>
        <dbReference type="Proteomes" id="UP000243406"/>
    </source>
</evidence>
<dbReference type="GO" id="GO:0004077">
    <property type="term" value="F:biotin--[biotin carboxyl-carrier protein] ligase activity"/>
    <property type="evidence" value="ECO:0007669"/>
    <property type="project" value="UniProtKB-UniRule"/>
</dbReference>
<dbReference type="HAMAP" id="MF_00978">
    <property type="entry name" value="Bifunct_BirA"/>
    <property type="match status" value="1"/>
</dbReference>
<dbReference type="InterPro" id="IPR019885">
    <property type="entry name" value="Tscrpt_reg_HTH_AsnC-type_CS"/>
</dbReference>
<dbReference type="GO" id="GO:0005737">
    <property type="term" value="C:cytoplasm"/>
    <property type="evidence" value="ECO:0007669"/>
    <property type="project" value="TreeGrafter"/>
</dbReference>
<dbReference type="PANTHER" id="PTHR12835:SF5">
    <property type="entry name" value="BIOTIN--PROTEIN LIGASE"/>
    <property type="match status" value="1"/>
</dbReference>
<name>A0A1T5BA82_9FIRM</name>
<dbReference type="SUPFAM" id="SSF46785">
    <property type="entry name" value="Winged helix' DNA-binding domain"/>
    <property type="match status" value="1"/>
</dbReference>
<keyword evidence="4 5" id="KW-0092">Biotin</keyword>
<dbReference type="InterPro" id="IPR008988">
    <property type="entry name" value="Transcriptional_repressor_C"/>
</dbReference>
<feature type="binding site" evidence="5">
    <location>
        <begin position="90"/>
        <end position="92"/>
    </location>
    <ligand>
        <name>biotin</name>
        <dbReference type="ChEBI" id="CHEBI:57586"/>
    </ligand>
</feature>
<dbReference type="InterPro" id="IPR004408">
    <property type="entry name" value="Biotin_CoA_COase_ligase"/>
</dbReference>
<organism evidence="7 8">
    <name type="scientific">Acetoanaerobium noterae</name>
    <dbReference type="NCBI Taxonomy" id="745369"/>
    <lineage>
        <taxon>Bacteria</taxon>
        <taxon>Bacillati</taxon>
        <taxon>Bacillota</taxon>
        <taxon>Clostridia</taxon>
        <taxon>Peptostreptococcales</taxon>
        <taxon>Filifactoraceae</taxon>
        <taxon>Acetoanaerobium</taxon>
    </lineage>
</organism>
<feature type="binding site" evidence="5">
    <location>
        <position position="113"/>
    </location>
    <ligand>
        <name>biotin</name>
        <dbReference type="ChEBI" id="CHEBI:57586"/>
    </ligand>
</feature>
<evidence type="ECO:0000313" key="7">
    <source>
        <dbReference type="EMBL" id="SKB43987.1"/>
    </source>
</evidence>
<evidence type="ECO:0000256" key="2">
    <source>
        <dbReference type="ARBA" id="ARBA00022741"/>
    </source>
</evidence>
<dbReference type="Gene3D" id="3.30.930.10">
    <property type="entry name" value="Bira Bifunctional Protein, Domain 2"/>
    <property type="match status" value="1"/>
</dbReference>
<keyword evidence="1 5" id="KW-0436">Ligase</keyword>
<reference evidence="8" key="1">
    <citation type="submission" date="2017-02" db="EMBL/GenBank/DDBJ databases">
        <authorList>
            <person name="Varghese N."/>
            <person name="Submissions S."/>
        </authorList>
    </citation>
    <scope>NUCLEOTIDE SEQUENCE [LARGE SCALE GENOMIC DNA]</scope>
    <source>
        <strain evidence="8">ATCC 35199</strain>
    </source>
</reference>
<evidence type="ECO:0000256" key="4">
    <source>
        <dbReference type="ARBA" id="ARBA00023267"/>
    </source>
</evidence>
<dbReference type="InterPro" id="IPR013196">
    <property type="entry name" value="HTH_11"/>
</dbReference>
<evidence type="ECO:0000256" key="5">
    <source>
        <dbReference type="HAMAP-Rule" id="MF_00978"/>
    </source>
</evidence>
<dbReference type="Pfam" id="PF02237">
    <property type="entry name" value="BPL_C"/>
    <property type="match status" value="1"/>
</dbReference>
<keyword evidence="5" id="KW-0804">Transcription</keyword>
<dbReference type="SUPFAM" id="SSF50037">
    <property type="entry name" value="C-terminal domain of transcriptional repressors"/>
    <property type="match status" value="1"/>
</dbReference>
<dbReference type="PANTHER" id="PTHR12835">
    <property type="entry name" value="BIOTIN PROTEIN LIGASE"/>
    <property type="match status" value="1"/>
</dbReference>
<keyword evidence="3 5" id="KW-0067">ATP-binding</keyword>
<dbReference type="GO" id="GO:0006355">
    <property type="term" value="P:regulation of DNA-templated transcription"/>
    <property type="evidence" value="ECO:0007669"/>
    <property type="project" value="UniProtKB-UniRule"/>
</dbReference>
<proteinExistence type="inferred from homology"/>
<accession>A0A1T5BA82</accession>
<evidence type="ECO:0000256" key="1">
    <source>
        <dbReference type="ARBA" id="ARBA00022598"/>
    </source>
</evidence>
<keyword evidence="5" id="KW-0238">DNA-binding</keyword>
<dbReference type="GO" id="GO:0003677">
    <property type="term" value="F:DNA binding"/>
    <property type="evidence" value="ECO:0007669"/>
    <property type="project" value="UniProtKB-UniRule"/>
</dbReference>
<comment type="similarity">
    <text evidence="5">Belongs to the biotin--protein ligase family.</text>
</comment>
<gene>
    <name evidence="5" type="primary">birA</name>
    <name evidence="7" type="ORF">SAMN02745120_1460</name>
</gene>
<dbReference type="GO" id="GO:0005524">
    <property type="term" value="F:ATP binding"/>
    <property type="evidence" value="ECO:0007669"/>
    <property type="project" value="UniProtKB-UniRule"/>
</dbReference>
<dbReference type="Gene3D" id="2.30.30.100">
    <property type="match status" value="1"/>
</dbReference>
<keyword evidence="2 5" id="KW-0547">Nucleotide-binding</keyword>
<dbReference type="GO" id="GO:0009249">
    <property type="term" value="P:protein lipoylation"/>
    <property type="evidence" value="ECO:0007669"/>
    <property type="project" value="UniProtKB-ARBA"/>
</dbReference>
<protein>
    <recommendedName>
        <fullName evidence="5">Bifunctional ligase/repressor BirA</fullName>
    </recommendedName>
    <alternativeName>
        <fullName evidence="5">Biotin--[acetyl-CoA-carboxylase] ligase</fullName>
        <ecNumber evidence="5">6.3.4.15</ecNumber>
    </alternativeName>
    <alternativeName>
        <fullName evidence="5">Biotin--protein ligase</fullName>
    </alternativeName>
    <alternativeName>
        <fullName evidence="5">Biotin-[acetyl-CoA carboxylase] synthetase</fullName>
    </alternativeName>
</protein>
<sequence>MNKTIIQMLIDSDSEYVSGQNISDKLGITRAAVWKRISKLKELGFEIESVTKKGYKLISYPDILNKELIEIGMKSDFIGHSVEVLESVDSTNDYAKKKAKELVDGSVIISLEQVKGKGRRGRSFHSGKGDGIYLSIILKPGFEPTKAPFITSIAGAALVNTFNKFNIQTKIKWPNDVLINGKKVAGILTEMSADMEFIEYIVLGVGINVSGLEFPSELKNIATSLKLEGYDVKKLSIIWQFIYEFELLYNLYLNENTSEVVNILRNNSSVLGKQINVHYMNQIESAIAVDINNQGALIIKTQEGEVKELSSGEISIR</sequence>
<dbReference type="Pfam" id="PF08279">
    <property type="entry name" value="HTH_11"/>
    <property type="match status" value="1"/>
</dbReference>
<dbReference type="RefSeq" id="WP_079589347.1">
    <property type="nucleotide sequence ID" value="NZ_FUYN01000003.1"/>
</dbReference>
<keyword evidence="8" id="KW-1185">Reference proteome</keyword>
<dbReference type="EMBL" id="FUYN01000003">
    <property type="protein sequence ID" value="SKB43987.1"/>
    <property type="molecule type" value="Genomic_DNA"/>
</dbReference>
<dbReference type="InterPro" id="IPR036388">
    <property type="entry name" value="WH-like_DNA-bd_sf"/>
</dbReference>
<comment type="function">
    <text evidence="5">Acts both as a biotin--[acetyl-CoA-carboxylase] ligase and a repressor.</text>
</comment>
<feature type="DNA-binding region" description="H-T-H motif" evidence="5">
    <location>
        <begin position="19"/>
        <end position="38"/>
    </location>
</feature>
<dbReference type="Pfam" id="PF03099">
    <property type="entry name" value="BPL_LplA_LipB"/>
    <property type="match status" value="1"/>
</dbReference>
<dbReference type="InterPro" id="IPR045864">
    <property type="entry name" value="aa-tRNA-synth_II/BPL/LPL"/>
</dbReference>
<evidence type="ECO:0000256" key="3">
    <source>
        <dbReference type="ARBA" id="ARBA00022840"/>
    </source>
</evidence>
<dbReference type="EC" id="6.3.4.15" evidence="5"/>
<dbReference type="InterPro" id="IPR004143">
    <property type="entry name" value="BPL_LPL_catalytic"/>
</dbReference>
<dbReference type="AlphaFoldDB" id="A0A1T5BA82"/>
<dbReference type="InterPro" id="IPR003142">
    <property type="entry name" value="BPL_C"/>
</dbReference>